<dbReference type="AlphaFoldDB" id="E2DNR7"/>
<organism evidence="2">
    <name type="scientific">Escherichia coli</name>
    <dbReference type="NCBI Taxonomy" id="562"/>
    <lineage>
        <taxon>Bacteria</taxon>
        <taxon>Pseudomonadati</taxon>
        <taxon>Pseudomonadota</taxon>
        <taxon>Gammaproteobacteria</taxon>
        <taxon>Enterobacterales</taxon>
        <taxon>Enterobacteriaceae</taxon>
        <taxon>Escherichia</taxon>
    </lineage>
</organism>
<dbReference type="PANTHER" id="PTHR43685:SF2">
    <property type="entry name" value="GLYCOSYLTRANSFERASE 2-LIKE DOMAIN-CONTAINING PROTEIN"/>
    <property type="match status" value="1"/>
</dbReference>
<dbReference type="InterPro" id="IPR001173">
    <property type="entry name" value="Glyco_trans_2-like"/>
</dbReference>
<evidence type="ECO:0000313" key="2">
    <source>
        <dbReference type="EMBL" id="ADN43895.1"/>
    </source>
</evidence>
<dbReference type="Gene3D" id="3.90.550.10">
    <property type="entry name" value="Spore Coat Polysaccharide Biosynthesis Protein SpsA, Chain A"/>
    <property type="match status" value="1"/>
</dbReference>
<dbReference type="InterPro" id="IPR050834">
    <property type="entry name" value="Glycosyltransf_2"/>
</dbReference>
<dbReference type="SUPFAM" id="SSF53448">
    <property type="entry name" value="Nucleotide-diphospho-sugar transferases"/>
    <property type="match status" value="1"/>
</dbReference>
<protein>
    <submittedName>
        <fullName evidence="2">WcmW</fullName>
    </submittedName>
</protein>
<accession>E2DNR7</accession>
<name>E2DNR7_ECOLX</name>
<dbReference type="PANTHER" id="PTHR43685">
    <property type="entry name" value="GLYCOSYLTRANSFERASE"/>
    <property type="match status" value="1"/>
</dbReference>
<sequence length="261" mass="29970">MLGKEMYNPLISVIMPAYNAENTIRKSVLSVLNQSYTNFELIICDDGSTDETKKIILTFSDARIKFINNKYEKGAAGARNSAIDICSGEYVSFLDSDDIWASDKIEKQLSFMIKNDCDFSYGDYFTFKDDDNTGLFLAPVKTSYEDLLKTCSIGCLTVMLHKKLLINQRFPSGYKEDYQLWLRILKDGIIAANYGSADSYYRLGKKHVVHQIKLMNLKKQWYVIRLQHVGYIKTVCYLLTYVYFGLKKHCQAYRSGLGVKI</sequence>
<dbReference type="CAZy" id="GT2">
    <property type="family name" value="Glycosyltransferase Family 2"/>
</dbReference>
<feature type="domain" description="Glycosyltransferase 2-like" evidence="1">
    <location>
        <begin position="12"/>
        <end position="133"/>
    </location>
</feature>
<dbReference type="EMBL" id="GU068046">
    <property type="protein sequence ID" value="ADN43895.1"/>
    <property type="molecule type" value="Genomic_DNA"/>
</dbReference>
<proteinExistence type="predicted"/>
<evidence type="ECO:0000259" key="1">
    <source>
        <dbReference type="Pfam" id="PF00535"/>
    </source>
</evidence>
<dbReference type="CDD" id="cd00761">
    <property type="entry name" value="Glyco_tranf_GTA_type"/>
    <property type="match status" value="1"/>
</dbReference>
<dbReference type="Pfam" id="PF00535">
    <property type="entry name" value="Glycos_transf_2"/>
    <property type="match status" value="1"/>
</dbReference>
<gene>
    <name evidence="2" type="primary">wcmW</name>
</gene>
<reference evidence="2" key="1">
    <citation type="journal article" date="2010" name="Mol. Cell. Probes">
        <title>Development of a serogroup-specific multiplex PCR assay to detect a set of Escherichia coli serogroups based on the identification of their O-antigen gene clusters.</title>
        <authorList>
            <person name="Wang Q."/>
            <person name="Ruan X."/>
            <person name="Wei D."/>
            <person name="Hu Z."/>
            <person name="Wu L."/>
            <person name="Yu T."/>
            <person name="Feng L."/>
            <person name="Wang L."/>
        </authorList>
    </citation>
    <scope>NUCLEOTIDE SEQUENCE</scope>
    <source>
        <strain evidence="2">L119B/10</strain>
    </source>
</reference>
<dbReference type="InterPro" id="IPR029044">
    <property type="entry name" value="Nucleotide-diphossugar_trans"/>
</dbReference>